<dbReference type="SUPFAM" id="SSF53271">
    <property type="entry name" value="PRTase-like"/>
    <property type="match status" value="1"/>
</dbReference>
<comment type="similarity">
    <text evidence="1">Belongs to the ComF/GntX family.</text>
</comment>
<dbReference type="CDD" id="cd06223">
    <property type="entry name" value="PRTases_typeI"/>
    <property type="match status" value="1"/>
</dbReference>
<protein>
    <recommendedName>
        <fullName evidence="4">ComF family protein</fullName>
    </recommendedName>
</protein>
<proteinExistence type="inferred from homology"/>
<organism evidence="2 3">
    <name type="scientific">Alteromonas salexigens</name>
    <dbReference type="NCBI Taxonomy" id="2982530"/>
    <lineage>
        <taxon>Bacteria</taxon>
        <taxon>Pseudomonadati</taxon>
        <taxon>Pseudomonadota</taxon>
        <taxon>Gammaproteobacteria</taxon>
        <taxon>Alteromonadales</taxon>
        <taxon>Alteromonadaceae</taxon>
        <taxon>Alteromonas/Salinimonas group</taxon>
        <taxon>Alteromonas</taxon>
    </lineage>
</organism>
<reference evidence="3" key="1">
    <citation type="submission" date="2023-07" db="EMBL/GenBank/DDBJ databases">
        <title>Study on multiphase classification of strain Alteromonas salexigens isolated from the Yellow Sea.</title>
        <authorList>
            <person name="Sun L."/>
        </authorList>
    </citation>
    <scope>NUCLEOTIDE SEQUENCE [LARGE SCALE GENOMIC DNA]</scope>
    <source>
        <strain evidence="3">ASW11-19</strain>
    </source>
</reference>
<accession>A0ABT2VK46</accession>
<evidence type="ECO:0000256" key="1">
    <source>
        <dbReference type="ARBA" id="ARBA00008007"/>
    </source>
</evidence>
<evidence type="ECO:0000313" key="3">
    <source>
        <dbReference type="Proteomes" id="UP001209257"/>
    </source>
</evidence>
<dbReference type="PANTHER" id="PTHR47505:SF1">
    <property type="entry name" value="DNA UTILIZATION PROTEIN YHGH"/>
    <property type="match status" value="1"/>
</dbReference>
<sequence length="234" mass="27138">MMSYFPFRLPNLACLLCHQASPEPVCHWCEADMPVLAPPGEGINLLYQPGIARHLSHTHYATLRAVYRYEQPVRALIHLLKYRQRFALAEWLSTRFTRGYPDLTQARPSMLLPVPMTYRRYWQRHYNQAAELAKTLSKHYEIPWYGQWAMRTANTSQQRLNKQARQANAGHAYRLQSDNALWRHKPPPRVVIVDDVITTGETVDALAGCVRQQWPATHIEVWVMAVTPAPGERR</sequence>
<dbReference type="InterPro" id="IPR051910">
    <property type="entry name" value="ComF/GntX_DNA_util-trans"/>
</dbReference>
<evidence type="ECO:0008006" key="4">
    <source>
        <dbReference type="Google" id="ProtNLM"/>
    </source>
</evidence>
<dbReference type="Gene3D" id="3.40.50.2020">
    <property type="match status" value="1"/>
</dbReference>
<gene>
    <name evidence="2" type="ORF">OCL06_02845</name>
</gene>
<dbReference type="PANTHER" id="PTHR47505">
    <property type="entry name" value="DNA UTILIZATION PROTEIN YHGH"/>
    <property type="match status" value="1"/>
</dbReference>
<dbReference type="InterPro" id="IPR000836">
    <property type="entry name" value="PRTase_dom"/>
</dbReference>
<evidence type="ECO:0000313" key="2">
    <source>
        <dbReference type="EMBL" id="MCU7553534.1"/>
    </source>
</evidence>
<name>A0ABT2VK46_9ALTE</name>
<dbReference type="EMBL" id="JAOTJC010000004">
    <property type="protein sequence ID" value="MCU7553534.1"/>
    <property type="molecule type" value="Genomic_DNA"/>
</dbReference>
<comment type="caution">
    <text evidence="2">The sequence shown here is derived from an EMBL/GenBank/DDBJ whole genome shotgun (WGS) entry which is preliminary data.</text>
</comment>
<dbReference type="RefSeq" id="WP_262992221.1">
    <property type="nucleotide sequence ID" value="NZ_JAOTJC010000004.1"/>
</dbReference>
<dbReference type="InterPro" id="IPR029057">
    <property type="entry name" value="PRTase-like"/>
</dbReference>
<keyword evidence="3" id="KW-1185">Reference proteome</keyword>
<dbReference type="Proteomes" id="UP001209257">
    <property type="component" value="Unassembled WGS sequence"/>
</dbReference>